<sequence>MFYNICIVTRAYSEQWKTDCPFPSYETTRELLTKPCVGYALMLLEGMPRHLKTNLNPEKQPETLICSWLLFYFYFRLNYK</sequence>
<dbReference type="AlphaFoldDB" id="A0A2N3UDB4"/>
<accession>A0A2N3UDB4</accession>
<reference evidence="1 2" key="1">
    <citation type="submission" date="2017-12" db="EMBL/GenBank/DDBJ databases">
        <title>Genomic Encyclopedia of Type Strains, Phase III (KMG-III): the genomes of soil and plant-associated and newly described type strains.</title>
        <authorList>
            <person name="Whitman W."/>
        </authorList>
    </citation>
    <scope>NUCLEOTIDE SEQUENCE [LARGE SCALE GENOMIC DNA]</scope>
    <source>
        <strain evidence="1 2">LP43</strain>
    </source>
</reference>
<comment type="caution">
    <text evidence="1">The sequence shown here is derived from an EMBL/GenBank/DDBJ whole genome shotgun (WGS) entry which is preliminary data.</text>
</comment>
<organism evidence="1 2">
    <name type="scientific">Pontibacter ramchanderi</name>
    <dbReference type="NCBI Taxonomy" id="1179743"/>
    <lineage>
        <taxon>Bacteria</taxon>
        <taxon>Pseudomonadati</taxon>
        <taxon>Bacteroidota</taxon>
        <taxon>Cytophagia</taxon>
        <taxon>Cytophagales</taxon>
        <taxon>Hymenobacteraceae</taxon>
        <taxon>Pontibacter</taxon>
    </lineage>
</organism>
<name>A0A2N3UDB4_9BACT</name>
<protein>
    <submittedName>
        <fullName evidence="1">Uncharacterized protein</fullName>
    </submittedName>
</protein>
<dbReference type="EMBL" id="PJMU01000002">
    <property type="protein sequence ID" value="PKV67351.1"/>
    <property type="molecule type" value="Genomic_DNA"/>
</dbReference>
<evidence type="ECO:0000313" key="1">
    <source>
        <dbReference type="EMBL" id="PKV67351.1"/>
    </source>
</evidence>
<gene>
    <name evidence="1" type="ORF">BD749_2495</name>
</gene>
<keyword evidence="2" id="KW-1185">Reference proteome</keyword>
<dbReference type="Proteomes" id="UP000233782">
    <property type="component" value="Unassembled WGS sequence"/>
</dbReference>
<proteinExistence type="predicted"/>
<evidence type="ECO:0000313" key="2">
    <source>
        <dbReference type="Proteomes" id="UP000233782"/>
    </source>
</evidence>